<dbReference type="SUPFAM" id="SSF53335">
    <property type="entry name" value="S-adenosyl-L-methionine-dependent methyltransferases"/>
    <property type="match status" value="1"/>
</dbReference>
<evidence type="ECO:0000256" key="2">
    <source>
        <dbReference type="SAM" id="Coils"/>
    </source>
</evidence>
<dbReference type="SUPFAM" id="SSF47384">
    <property type="entry name" value="Homodimeric domain of signal transducing histidine kinase"/>
    <property type="match status" value="1"/>
</dbReference>
<dbReference type="InterPro" id="IPR000673">
    <property type="entry name" value="Sig_transdc_resp-reg_Me-estase"/>
</dbReference>
<dbReference type="SUPFAM" id="SSF47757">
    <property type="entry name" value="Chemotaxis receptor methyltransferase CheR, N-terminal domain"/>
    <property type="match status" value="1"/>
</dbReference>
<dbReference type="Gene3D" id="3.30.450.20">
    <property type="entry name" value="PAS domain"/>
    <property type="match status" value="1"/>
</dbReference>
<dbReference type="SMART" id="SM00091">
    <property type="entry name" value="PAS"/>
    <property type="match status" value="1"/>
</dbReference>
<dbReference type="PROSITE" id="PS50123">
    <property type="entry name" value="CHER"/>
    <property type="match status" value="1"/>
</dbReference>
<feature type="coiled-coil region" evidence="2">
    <location>
        <begin position="622"/>
        <end position="691"/>
    </location>
</feature>
<evidence type="ECO:0000313" key="6">
    <source>
        <dbReference type="EMBL" id="MBE8725989.1"/>
    </source>
</evidence>
<organism evidence="6 7">
    <name type="scientific">Flavobacterium hungaricum</name>
    <dbReference type="NCBI Taxonomy" id="2082725"/>
    <lineage>
        <taxon>Bacteria</taxon>
        <taxon>Pseudomonadati</taxon>
        <taxon>Bacteroidota</taxon>
        <taxon>Flavobacteriia</taxon>
        <taxon>Flavobacteriales</taxon>
        <taxon>Flavobacteriaceae</taxon>
        <taxon>Flavobacterium</taxon>
    </lineage>
</organism>
<dbReference type="InterPro" id="IPR036097">
    <property type="entry name" value="HisK_dim/P_sf"/>
</dbReference>
<dbReference type="SMART" id="SM00387">
    <property type="entry name" value="HATPase_c"/>
    <property type="match status" value="1"/>
</dbReference>
<dbReference type="Pfam" id="PF01339">
    <property type="entry name" value="CheB_methylest"/>
    <property type="match status" value="1"/>
</dbReference>
<dbReference type="InterPro" id="IPR000014">
    <property type="entry name" value="PAS"/>
</dbReference>
<dbReference type="PANTHER" id="PTHR24422">
    <property type="entry name" value="CHEMOTAXIS PROTEIN METHYLTRANSFERASE"/>
    <property type="match status" value="1"/>
</dbReference>
<evidence type="ECO:0000256" key="1">
    <source>
        <dbReference type="PROSITE-ProRule" id="PRU00050"/>
    </source>
</evidence>
<dbReference type="Gene3D" id="1.10.287.130">
    <property type="match status" value="1"/>
</dbReference>
<dbReference type="InterPro" id="IPR000780">
    <property type="entry name" value="CheR_MeTrfase"/>
</dbReference>
<dbReference type="InterPro" id="IPR022642">
    <property type="entry name" value="CheR_C"/>
</dbReference>
<dbReference type="RefSeq" id="WP_194139193.1">
    <property type="nucleotide sequence ID" value="NZ_PRDM01000003.1"/>
</dbReference>
<dbReference type="InterPro" id="IPR029063">
    <property type="entry name" value="SAM-dependent_MTases_sf"/>
</dbReference>
<evidence type="ECO:0000259" key="4">
    <source>
        <dbReference type="PROSITE" id="PS50122"/>
    </source>
</evidence>
<dbReference type="PROSITE" id="PS50109">
    <property type="entry name" value="HIS_KIN"/>
    <property type="match status" value="1"/>
</dbReference>
<dbReference type="PRINTS" id="PR00996">
    <property type="entry name" value="CHERMTFRASE"/>
</dbReference>
<keyword evidence="2" id="KW-0175">Coiled coil</keyword>
<dbReference type="SUPFAM" id="SSF52738">
    <property type="entry name" value="Methylesterase CheB, C-terminal domain"/>
    <property type="match status" value="1"/>
</dbReference>
<dbReference type="NCBIfam" id="TIGR00229">
    <property type="entry name" value="sensory_box"/>
    <property type="match status" value="1"/>
</dbReference>
<dbReference type="Proteomes" id="UP000640614">
    <property type="component" value="Unassembled WGS sequence"/>
</dbReference>
<name>A0ABR9TLS7_9FLAO</name>
<proteinExistence type="predicted"/>
<evidence type="ECO:0000313" key="7">
    <source>
        <dbReference type="Proteomes" id="UP000640614"/>
    </source>
</evidence>
<reference evidence="6 7" key="1">
    <citation type="submission" date="2018-07" db="EMBL/GenBank/DDBJ databases">
        <title>Genome assembly of strain KB82.</title>
        <authorList>
            <person name="Kukolya J."/>
            <person name="Horvath B."/>
            <person name="Nagy I."/>
            <person name="Toth A."/>
        </authorList>
    </citation>
    <scope>NUCLEOTIDE SEQUENCE [LARGE SCALE GENOMIC DNA]</scope>
    <source>
        <strain evidence="6 7">Kb82</strain>
    </source>
</reference>
<sequence>MKTSNETETITSPLFPVVGIGSTAAEIEILKKIIFEIPEASGMSYIIIENLYFPQSQKLVEQLAEYSKIPIAEIVHDIALLPDHIYIIPENNFLFLENGILKLKPRTRSSNVNSCMDLFFESLSSVYKSYAFGVILSSNQLDGAAGLKKLKEFGGATLAVLQNKNQNDSTAEYIDYFAAPEKIVSKLLEIQNSYLAAHAYFEEETSENEQKLLEEIIALVSVKSGTDFYHYKYQTLRRRIAKRMVNTSQNTIERYLNLLKTNLQEQDLLFYDFLIPVTYFFRDQLYFDNLASTVFPSLIENVSNQSLRIWSAGCSTGEEVYSLAICIDEYLKKINNKDIKVQIFASDLSEKCIAKARSGVYTMQDVKNISEERIEQYFTKRDSAYHVNKNIRNKCVFALHDLTKDAPFAKIDLISCRNVLIYFDSHLQNQIFESFHYALKDKGYLFLGRSESANNVPNLFNIIEKQDKIYIRKQEDIKNKIFRPDFIFPGSRTKNTPLVKGIETDYRKIASDILLEQYSPAAVIINEDLEIVHFHGDTSPFLQPPVGKPSFNILSMVSEEIGFELRNAILKARNEKKNFSGESISVKKQSFLTSFEVIFLPSNIELLLIIFCKKKVLPPEQNRTSENRTEELEKELLQLRGDFKRVTEEQQIYFEELQTTNEELLSSTDELQLINEQLEISTEELQSNNKELSYINFELQDGRDELASMRNFYESIVRTIREPLIIIDKNFIVKNANPAFYKYFKTQEENTEGFSIFEIIKGQWNEPQFKETILKKLSQNNIVENIKIELQSSAGEKQIMILNASPILNSIPEGMILIALEDITELEHSGESLKSKNIELLDYNRQLESFTDAASSNLLEPIRKIYMFGEKILDNEKNLSESGRHTVKRLLSAAVNMNQLIEDLLDYSKIYFSKKEFKKTDLTVLLKKTLSDLKTIITDYNAVIISAPLPTIKIIAPQIQLLLTHLISNSIKYTKKDTVPEIKIGISYPEPEEITELGADSKINFIRLYVSDNGIGFNEDFEKLIFTPFYKLDSNDLHYGSGLGLALVQKIVSNHGGFIKVSSKPSVGTTVNLYLPLFSS</sequence>
<comment type="caution">
    <text evidence="1">Lacks conserved residue(s) required for the propagation of feature annotation.</text>
</comment>
<dbReference type="Gene3D" id="3.40.50.150">
    <property type="entry name" value="Vaccinia Virus protein VP39"/>
    <property type="match status" value="1"/>
</dbReference>
<dbReference type="InterPro" id="IPR035909">
    <property type="entry name" value="CheB_C"/>
</dbReference>
<dbReference type="Gene3D" id="3.40.50.180">
    <property type="entry name" value="Methylesterase CheB, C-terminal domain"/>
    <property type="match status" value="1"/>
</dbReference>
<accession>A0ABR9TLS7</accession>
<dbReference type="InterPro" id="IPR003594">
    <property type="entry name" value="HATPase_dom"/>
</dbReference>
<dbReference type="PROSITE" id="PS50122">
    <property type="entry name" value="CHEB"/>
    <property type="match status" value="1"/>
</dbReference>
<dbReference type="SUPFAM" id="SSF55874">
    <property type="entry name" value="ATPase domain of HSP90 chaperone/DNA topoisomerase II/histidine kinase"/>
    <property type="match status" value="1"/>
</dbReference>
<dbReference type="SMART" id="SM00138">
    <property type="entry name" value="MeTrc"/>
    <property type="match status" value="1"/>
</dbReference>
<dbReference type="InterPro" id="IPR035965">
    <property type="entry name" value="PAS-like_dom_sf"/>
</dbReference>
<feature type="domain" description="Histidine kinase" evidence="3">
    <location>
        <begin position="853"/>
        <end position="1079"/>
    </location>
</feature>
<evidence type="ECO:0000259" key="3">
    <source>
        <dbReference type="PROSITE" id="PS50109"/>
    </source>
</evidence>
<gene>
    <name evidence="6" type="ORF">C4F50_13700</name>
</gene>
<protein>
    <submittedName>
        <fullName evidence="6">PAS domain-containing protein</fullName>
    </submittedName>
</protein>
<feature type="domain" description="CheB-type methylesterase" evidence="4">
    <location>
        <begin position="13"/>
        <end position="164"/>
    </location>
</feature>
<dbReference type="InterPro" id="IPR050903">
    <property type="entry name" value="Bact_Chemotaxis_MeTrfase"/>
</dbReference>
<feature type="domain" description="CheR-type methyltransferase" evidence="5">
    <location>
        <begin position="210"/>
        <end position="476"/>
    </location>
</feature>
<dbReference type="Pfam" id="PF02518">
    <property type="entry name" value="HATPase_c"/>
    <property type="match status" value="1"/>
</dbReference>
<dbReference type="Gene3D" id="3.30.565.10">
    <property type="entry name" value="Histidine kinase-like ATPase, C-terminal domain"/>
    <property type="match status" value="1"/>
</dbReference>
<dbReference type="Pfam" id="PF01739">
    <property type="entry name" value="CheR"/>
    <property type="match status" value="1"/>
</dbReference>
<dbReference type="Pfam" id="PF03705">
    <property type="entry name" value="CheR_N"/>
    <property type="match status" value="1"/>
</dbReference>
<dbReference type="SUPFAM" id="SSF55785">
    <property type="entry name" value="PYP-like sensor domain (PAS domain)"/>
    <property type="match status" value="1"/>
</dbReference>
<evidence type="ECO:0000259" key="5">
    <source>
        <dbReference type="PROSITE" id="PS50123"/>
    </source>
</evidence>
<dbReference type="InterPro" id="IPR036890">
    <property type="entry name" value="HATPase_C_sf"/>
</dbReference>
<dbReference type="InterPro" id="IPR022641">
    <property type="entry name" value="CheR_N"/>
</dbReference>
<dbReference type="EMBL" id="PRDM01000003">
    <property type="protein sequence ID" value="MBE8725989.1"/>
    <property type="molecule type" value="Genomic_DNA"/>
</dbReference>
<keyword evidence="7" id="KW-1185">Reference proteome</keyword>
<dbReference type="InterPro" id="IPR005467">
    <property type="entry name" value="His_kinase_dom"/>
</dbReference>
<comment type="caution">
    <text evidence="6">The sequence shown here is derived from an EMBL/GenBank/DDBJ whole genome shotgun (WGS) entry which is preliminary data.</text>
</comment>
<dbReference type="Pfam" id="PF13426">
    <property type="entry name" value="PAS_9"/>
    <property type="match status" value="1"/>
</dbReference>